<reference evidence="1" key="2">
    <citation type="submission" date="2020-09" db="EMBL/GenBank/DDBJ databases">
        <authorList>
            <person name="Sun Q."/>
            <person name="Zhou Y."/>
        </authorList>
    </citation>
    <scope>NUCLEOTIDE SEQUENCE</scope>
    <source>
        <strain evidence="1">CGMCC 4.7312</strain>
    </source>
</reference>
<comment type="caution">
    <text evidence="1">The sequence shown here is derived from an EMBL/GenBank/DDBJ whole genome shotgun (WGS) entry which is preliminary data.</text>
</comment>
<evidence type="ECO:0000313" key="1">
    <source>
        <dbReference type="EMBL" id="GGM23147.1"/>
    </source>
</evidence>
<dbReference type="Proteomes" id="UP000608890">
    <property type="component" value="Unassembled WGS sequence"/>
</dbReference>
<accession>A0A917TJJ6</accession>
<proteinExistence type="predicted"/>
<name>A0A917TJJ6_9ACTN</name>
<dbReference type="AlphaFoldDB" id="A0A917TJJ6"/>
<reference evidence="1" key="1">
    <citation type="journal article" date="2014" name="Int. J. Syst. Evol. Microbiol.">
        <title>Complete genome sequence of Corynebacterium casei LMG S-19264T (=DSM 44701T), isolated from a smear-ripened cheese.</title>
        <authorList>
            <consortium name="US DOE Joint Genome Institute (JGI-PGF)"/>
            <person name="Walter F."/>
            <person name="Albersmeier A."/>
            <person name="Kalinowski J."/>
            <person name="Ruckert C."/>
        </authorList>
    </citation>
    <scope>NUCLEOTIDE SEQUENCE</scope>
    <source>
        <strain evidence="1">CGMCC 4.7312</strain>
    </source>
</reference>
<evidence type="ECO:0000313" key="2">
    <source>
        <dbReference type="Proteomes" id="UP000608890"/>
    </source>
</evidence>
<protein>
    <submittedName>
        <fullName evidence="1">Uncharacterized protein</fullName>
    </submittedName>
</protein>
<gene>
    <name evidence="1" type="ORF">GCM10011608_04850</name>
</gene>
<organism evidence="1 2">
    <name type="scientific">Micromonospora sonchi</name>
    <dbReference type="NCBI Taxonomy" id="1763543"/>
    <lineage>
        <taxon>Bacteria</taxon>
        <taxon>Bacillati</taxon>
        <taxon>Actinomycetota</taxon>
        <taxon>Actinomycetes</taxon>
        <taxon>Micromonosporales</taxon>
        <taxon>Micromonosporaceae</taxon>
        <taxon>Micromonospora</taxon>
    </lineage>
</organism>
<keyword evidence="2" id="KW-1185">Reference proteome</keyword>
<dbReference type="EMBL" id="BMNB01000002">
    <property type="protein sequence ID" value="GGM23147.1"/>
    <property type="molecule type" value="Genomic_DNA"/>
</dbReference>
<sequence>MVVAAVAEGEVVAGVGEAAGGGGADAAAAAGDDGDGCHWSSPLARPVWATLPAGVVGLIFGLSPAAGIKADV</sequence>